<dbReference type="RefSeq" id="XP_018709729.1">
    <property type="nucleotide sequence ID" value="XM_018855129.1"/>
</dbReference>
<dbReference type="AlphaFoldDB" id="A0A1A0H5M2"/>
<evidence type="ECO:0000256" key="1">
    <source>
        <dbReference type="SAM" id="MobiDB-lite"/>
    </source>
</evidence>
<name>A0A1A0H5M2_9ASCO</name>
<reference evidence="2 3" key="1">
    <citation type="submission" date="2016-05" db="EMBL/GenBank/DDBJ databases">
        <title>Comparative genomics of biotechnologically important yeasts.</title>
        <authorList>
            <consortium name="DOE Joint Genome Institute"/>
            <person name="Riley R."/>
            <person name="Haridas S."/>
            <person name="Wolfe K.H."/>
            <person name="Lopes M.R."/>
            <person name="Hittinger C.T."/>
            <person name="Goker M."/>
            <person name="Salamov A."/>
            <person name="Wisecaver J."/>
            <person name="Long T.M."/>
            <person name="Aerts A.L."/>
            <person name="Barry K."/>
            <person name="Choi C."/>
            <person name="Clum A."/>
            <person name="Coughlan A.Y."/>
            <person name="Deshpande S."/>
            <person name="Douglass A.P."/>
            <person name="Hanson S.J."/>
            <person name="Klenk H.-P."/>
            <person name="LaButti K."/>
            <person name="Lapidus A."/>
            <person name="Lindquist E."/>
            <person name="Lipzen A."/>
            <person name="Meier-kolthoff J.P."/>
            <person name="Ohm R.A."/>
            <person name="Otillar R.P."/>
            <person name="Pangilinan J."/>
            <person name="Peng Y."/>
            <person name="Rokas A."/>
            <person name="Rosa C.A."/>
            <person name="Scheuner C."/>
            <person name="Sibirny A.A."/>
            <person name="Slot J.C."/>
            <person name="Stielow J.B."/>
            <person name="Sun H."/>
            <person name="Kurtzman C.P."/>
            <person name="Blackwell M."/>
            <person name="Grigoriev I.V."/>
            <person name="Jeffries T.W."/>
        </authorList>
    </citation>
    <scope>NUCLEOTIDE SEQUENCE [LARGE SCALE GENOMIC DNA]</scope>
    <source>
        <strain evidence="2 3">NRRL YB-4993</strain>
    </source>
</reference>
<organism evidence="2 3">
    <name type="scientific">Metschnikowia bicuspidata var. bicuspidata NRRL YB-4993</name>
    <dbReference type="NCBI Taxonomy" id="869754"/>
    <lineage>
        <taxon>Eukaryota</taxon>
        <taxon>Fungi</taxon>
        <taxon>Dikarya</taxon>
        <taxon>Ascomycota</taxon>
        <taxon>Saccharomycotina</taxon>
        <taxon>Pichiomycetes</taxon>
        <taxon>Metschnikowiaceae</taxon>
        <taxon>Metschnikowia</taxon>
    </lineage>
</organism>
<dbReference type="EMBL" id="LXTC01000007">
    <property type="protein sequence ID" value="OBA19197.1"/>
    <property type="molecule type" value="Genomic_DNA"/>
</dbReference>
<keyword evidence="3" id="KW-1185">Reference proteome</keyword>
<sequence length="356" mass="41023">MPEATWARNTSGSKQLVIRQITQRMSRRTRSPDQVHGASCNRRVLGPGKNMGHTEKQVAVPNVKRYDVPGKTCRACRLWGDSGRTSSRATIIRPSGFSMQGLYILYTISRVFQMVFSLSDHMRGRHPRTGPKSPRSQQKESGALHHRQWSVSLFSIQILLRQLRDSSRQLQVSSPSNTRFFSVKYKILLVSCKILLVSYKILLRQLQDSPRHYKIFLVSYKILLVSYEILLRQIQDSSRQLQDSTRQLQDSTPSVTRFFSSVTRFFSSITRFFSVNYKILLRQLQDSSRQLQDSSRQLQDSSRQLQDSPRQLQAQPHASPEIKVHSHAIYTSEALKPRLVRSVSDPRRVHEATGRL</sequence>
<gene>
    <name evidence="2" type="ORF">METBIDRAFT_220035</name>
</gene>
<evidence type="ECO:0000313" key="2">
    <source>
        <dbReference type="EMBL" id="OBA19197.1"/>
    </source>
</evidence>
<feature type="compositionally biased region" description="Low complexity" evidence="1">
    <location>
        <begin position="292"/>
        <end position="313"/>
    </location>
</feature>
<protein>
    <submittedName>
        <fullName evidence="2">Uncharacterized protein</fullName>
    </submittedName>
</protein>
<accession>A0A1A0H5M2</accession>
<feature type="region of interest" description="Disordered" evidence="1">
    <location>
        <begin position="123"/>
        <end position="144"/>
    </location>
</feature>
<feature type="region of interest" description="Disordered" evidence="1">
    <location>
        <begin position="292"/>
        <end position="323"/>
    </location>
</feature>
<evidence type="ECO:0000313" key="3">
    <source>
        <dbReference type="Proteomes" id="UP000092555"/>
    </source>
</evidence>
<dbReference type="Proteomes" id="UP000092555">
    <property type="component" value="Unassembled WGS sequence"/>
</dbReference>
<comment type="caution">
    <text evidence="2">The sequence shown here is derived from an EMBL/GenBank/DDBJ whole genome shotgun (WGS) entry which is preliminary data.</text>
</comment>
<proteinExistence type="predicted"/>
<dbReference type="GeneID" id="30028105"/>